<sequence length="290" mass="32905">MHQDHNIPWNTLASNLKFIEDNPRVTPRVTAFYPLDKPNQDKEINFFVKALTKTVQDFAATERAKYPAQFPDLGSWHEAGEALARSHTACPGDGALPGGGSIDVAEAIRGVRSYPEEPENITGLFEADQMAPLLALANRHPDKISGAHRESPGRAYVPCGWIELARHSLRAYILINIIDCFPRAREDGRFKKLEPYRLLVRDLWIGDVDTAGRRHTSFLDPNKGPRQSRYDDFDGLVDIFEDRDKLRDYLSGCFKVLYKYYMLATECGVVAQWDSIVRDTVVYMFIGNLQ</sequence>
<dbReference type="AlphaFoldDB" id="A0AB34FQK4"/>
<gene>
    <name evidence="1" type="ORF">O9K51_06432</name>
</gene>
<organism evidence="1 2">
    <name type="scientific">Purpureocillium lavendulum</name>
    <dbReference type="NCBI Taxonomy" id="1247861"/>
    <lineage>
        <taxon>Eukaryota</taxon>
        <taxon>Fungi</taxon>
        <taxon>Dikarya</taxon>
        <taxon>Ascomycota</taxon>
        <taxon>Pezizomycotina</taxon>
        <taxon>Sordariomycetes</taxon>
        <taxon>Hypocreomycetidae</taxon>
        <taxon>Hypocreales</taxon>
        <taxon>Ophiocordycipitaceae</taxon>
        <taxon>Purpureocillium</taxon>
    </lineage>
</organism>
<reference evidence="1" key="1">
    <citation type="submission" date="2023-01" db="EMBL/GenBank/DDBJ databases">
        <title>The growth and conidiation of Purpureocillium lavendulum are regulated by nitrogen source and histone H3K14 acetylation.</title>
        <authorList>
            <person name="Tang P."/>
            <person name="Han J."/>
            <person name="Zhang C."/>
            <person name="Tang P."/>
            <person name="Qi F."/>
            <person name="Zhang K."/>
            <person name="Liang L."/>
        </authorList>
    </citation>
    <scope>NUCLEOTIDE SEQUENCE</scope>
    <source>
        <strain evidence="1">YMF1.00683</strain>
    </source>
</reference>
<keyword evidence="2" id="KW-1185">Reference proteome</keyword>
<accession>A0AB34FQK4</accession>
<dbReference type="EMBL" id="JAQHRD010000005">
    <property type="protein sequence ID" value="KAJ6440642.1"/>
    <property type="molecule type" value="Genomic_DNA"/>
</dbReference>
<evidence type="ECO:0000313" key="1">
    <source>
        <dbReference type="EMBL" id="KAJ6440642.1"/>
    </source>
</evidence>
<proteinExistence type="predicted"/>
<protein>
    <submittedName>
        <fullName evidence="1">Uncharacterized protein</fullName>
    </submittedName>
</protein>
<comment type="caution">
    <text evidence="1">The sequence shown here is derived from an EMBL/GenBank/DDBJ whole genome shotgun (WGS) entry which is preliminary data.</text>
</comment>
<dbReference type="Proteomes" id="UP001163105">
    <property type="component" value="Unassembled WGS sequence"/>
</dbReference>
<evidence type="ECO:0000313" key="2">
    <source>
        <dbReference type="Proteomes" id="UP001163105"/>
    </source>
</evidence>
<name>A0AB34FQK4_9HYPO</name>